<organism evidence="1 2">
    <name type="scientific">Pristionchus fissidentatus</name>
    <dbReference type="NCBI Taxonomy" id="1538716"/>
    <lineage>
        <taxon>Eukaryota</taxon>
        <taxon>Metazoa</taxon>
        <taxon>Ecdysozoa</taxon>
        <taxon>Nematoda</taxon>
        <taxon>Chromadorea</taxon>
        <taxon>Rhabditida</taxon>
        <taxon>Rhabditina</taxon>
        <taxon>Diplogasteromorpha</taxon>
        <taxon>Diplogasteroidea</taxon>
        <taxon>Neodiplogasteridae</taxon>
        <taxon>Pristionchus</taxon>
    </lineage>
</organism>
<dbReference type="EMBL" id="BTSY01000001">
    <property type="protein sequence ID" value="GMT08947.1"/>
    <property type="molecule type" value="Genomic_DNA"/>
</dbReference>
<accession>A0AAV5UPE4</accession>
<evidence type="ECO:0000313" key="1">
    <source>
        <dbReference type="EMBL" id="GMT08947.1"/>
    </source>
</evidence>
<comment type="caution">
    <text evidence="1">The sequence shown here is derived from an EMBL/GenBank/DDBJ whole genome shotgun (WGS) entry which is preliminary data.</text>
</comment>
<evidence type="ECO:0000313" key="2">
    <source>
        <dbReference type="Proteomes" id="UP001432322"/>
    </source>
</evidence>
<name>A0AAV5UPE4_9BILA</name>
<reference evidence="1" key="1">
    <citation type="submission" date="2023-10" db="EMBL/GenBank/DDBJ databases">
        <title>Genome assembly of Pristionchus species.</title>
        <authorList>
            <person name="Yoshida K."/>
            <person name="Sommer R.J."/>
        </authorList>
    </citation>
    <scope>NUCLEOTIDE SEQUENCE</scope>
    <source>
        <strain evidence="1">RS5133</strain>
    </source>
</reference>
<proteinExistence type="predicted"/>
<gene>
    <name evidence="1" type="ORF">PFISCL1PPCAC_244</name>
</gene>
<sequence>TAEQIRAFHSAESEFLRGCRIGKLTLFMYESEEFDIPDAFEALFPQVSIGVLHISMFSQYSRAKWNRCVALKRALKPSKTGLIATDFILEDELLLEMADSIDEIMM</sequence>
<feature type="non-terminal residue" evidence="1">
    <location>
        <position position="106"/>
    </location>
</feature>
<protein>
    <submittedName>
        <fullName evidence="1">Uncharacterized protein</fullName>
    </submittedName>
</protein>
<feature type="non-terminal residue" evidence="1">
    <location>
        <position position="1"/>
    </location>
</feature>
<dbReference type="AlphaFoldDB" id="A0AAV5UPE4"/>
<keyword evidence="2" id="KW-1185">Reference proteome</keyword>
<dbReference type="Proteomes" id="UP001432322">
    <property type="component" value="Unassembled WGS sequence"/>
</dbReference>